<dbReference type="Proteomes" id="UP000663874">
    <property type="component" value="Unassembled WGS sequence"/>
</dbReference>
<proteinExistence type="inferred from homology"/>
<protein>
    <recommendedName>
        <fullName evidence="1">RNA-dependent RNA polymerase</fullName>
        <ecNumber evidence="1">2.7.7.48</ecNumber>
    </recommendedName>
</protein>
<dbReference type="InterPro" id="IPR057596">
    <property type="entry name" value="RDRP_core"/>
</dbReference>
<dbReference type="EC" id="2.7.7.48" evidence="1"/>
<dbReference type="EMBL" id="CAJOBE010028099">
    <property type="protein sequence ID" value="CAF4279991.1"/>
    <property type="molecule type" value="Genomic_DNA"/>
</dbReference>
<keyword evidence="1" id="KW-0548">Nucleotidyltransferase</keyword>
<comment type="catalytic activity">
    <reaction evidence="1">
        <text>RNA(n) + a ribonucleoside 5'-triphosphate = RNA(n+1) + diphosphate</text>
        <dbReference type="Rhea" id="RHEA:21248"/>
        <dbReference type="Rhea" id="RHEA-COMP:14527"/>
        <dbReference type="Rhea" id="RHEA-COMP:17342"/>
        <dbReference type="ChEBI" id="CHEBI:33019"/>
        <dbReference type="ChEBI" id="CHEBI:61557"/>
        <dbReference type="ChEBI" id="CHEBI:140395"/>
        <dbReference type="EC" id="2.7.7.48"/>
    </reaction>
</comment>
<dbReference type="Pfam" id="PF05183">
    <property type="entry name" value="RdRP"/>
    <property type="match status" value="1"/>
</dbReference>
<evidence type="ECO:0000259" key="2">
    <source>
        <dbReference type="Pfam" id="PF05183"/>
    </source>
</evidence>
<dbReference type="GO" id="GO:0003968">
    <property type="term" value="F:RNA-directed RNA polymerase activity"/>
    <property type="evidence" value="ECO:0007669"/>
    <property type="project" value="UniProtKB-KW"/>
</dbReference>
<comment type="similarity">
    <text evidence="1">Belongs to the RdRP family.</text>
</comment>
<feature type="domain" description="RDRP core" evidence="2">
    <location>
        <begin position="1"/>
        <end position="47"/>
    </location>
</feature>
<evidence type="ECO:0000256" key="1">
    <source>
        <dbReference type="RuleBase" id="RU363098"/>
    </source>
</evidence>
<gene>
    <name evidence="3" type="ORF">FNK824_LOCUS39858</name>
</gene>
<comment type="caution">
    <text evidence="3">The sequence shown here is derived from an EMBL/GenBank/DDBJ whole genome shotgun (WGS) entry which is preliminary data.</text>
</comment>
<sequence>MKKLKYDEWDLDICEEIPTRLNNQIIMLLSDLGVPNSVLLDLQDKWSNNKKQPPRYKIDMLKNKIPLPMNQCRYMFGHTLESKLEPGQCFIRYQIVDDNGKPLKNPEF</sequence>
<keyword evidence="1" id="KW-0696">RNA-directed RNA polymerase</keyword>
<dbReference type="GO" id="GO:0003723">
    <property type="term" value="F:RNA binding"/>
    <property type="evidence" value="ECO:0007669"/>
    <property type="project" value="UniProtKB-KW"/>
</dbReference>
<evidence type="ECO:0000313" key="4">
    <source>
        <dbReference type="Proteomes" id="UP000663874"/>
    </source>
</evidence>
<name>A0A820GLT9_9BILA</name>
<organism evidence="3 4">
    <name type="scientific">Rotaria sordida</name>
    <dbReference type="NCBI Taxonomy" id="392033"/>
    <lineage>
        <taxon>Eukaryota</taxon>
        <taxon>Metazoa</taxon>
        <taxon>Spiralia</taxon>
        <taxon>Gnathifera</taxon>
        <taxon>Rotifera</taxon>
        <taxon>Eurotatoria</taxon>
        <taxon>Bdelloidea</taxon>
        <taxon>Philodinida</taxon>
        <taxon>Philodinidae</taxon>
        <taxon>Rotaria</taxon>
    </lineage>
</organism>
<accession>A0A820GLT9</accession>
<keyword evidence="1" id="KW-0808">Transferase</keyword>
<reference evidence="3" key="1">
    <citation type="submission" date="2021-02" db="EMBL/GenBank/DDBJ databases">
        <authorList>
            <person name="Nowell W R."/>
        </authorList>
    </citation>
    <scope>NUCLEOTIDE SEQUENCE</scope>
</reference>
<evidence type="ECO:0000313" key="3">
    <source>
        <dbReference type="EMBL" id="CAF4279991.1"/>
    </source>
</evidence>
<keyword evidence="1" id="KW-0694">RNA-binding</keyword>
<dbReference type="AlphaFoldDB" id="A0A820GLT9"/>